<dbReference type="Gene3D" id="3.20.20.140">
    <property type="entry name" value="Metal-dependent hydrolases"/>
    <property type="match status" value="1"/>
</dbReference>
<dbReference type="Pfam" id="PF04909">
    <property type="entry name" value="Amidohydro_2"/>
    <property type="match status" value="1"/>
</dbReference>
<dbReference type="RefSeq" id="WP_209975772.1">
    <property type="nucleotide sequence ID" value="NZ_JAGGLB010000022.1"/>
</dbReference>
<protein>
    <submittedName>
        <fullName evidence="3">L-fuconolactonase</fullName>
        <ecNumber evidence="3">3.1.1.-</ecNumber>
    </submittedName>
</protein>
<organism evidence="3 4">
    <name type="scientific">Paenibacillus eucommiae</name>
    <dbReference type="NCBI Taxonomy" id="1355755"/>
    <lineage>
        <taxon>Bacteria</taxon>
        <taxon>Bacillati</taxon>
        <taxon>Bacillota</taxon>
        <taxon>Bacilli</taxon>
        <taxon>Bacillales</taxon>
        <taxon>Paenibacillaceae</taxon>
        <taxon>Paenibacillus</taxon>
    </lineage>
</organism>
<dbReference type="InterPro" id="IPR032466">
    <property type="entry name" value="Metal_Hydrolase"/>
</dbReference>
<dbReference type="PANTHER" id="PTHR43569">
    <property type="entry name" value="AMIDOHYDROLASE"/>
    <property type="match status" value="1"/>
</dbReference>
<evidence type="ECO:0000313" key="4">
    <source>
        <dbReference type="Proteomes" id="UP001519287"/>
    </source>
</evidence>
<dbReference type="InterPro" id="IPR006680">
    <property type="entry name" value="Amidohydro-rel"/>
</dbReference>
<feature type="domain" description="Amidohydrolase-related" evidence="2">
    <location>
        <begin position="3"/>
        <end position="275"/>
    </location>
</feature>
<sequence length="276" mass="31531">MIIDSHQHYWKISRTDYGWLKPEVGRIYRDYLPEHLTPLLQQYGVHQTVVVQAAPSTEETEFMLQLADNEETIAGVVGWLDMEAESFGQQLNHYRKHPKFVGIRPMIQDLPTEWLLQDRVLGHLKLLAETGFPIDLQANTRHLPVIVEVLRYIPELHAVIDHLAKPDRLGGALQPWGAQMAEIAAYPNIMCKLSGMVPESEDAPWSQATISPFAEHVIRIFGKNRVMFGSDWPVCLFSATYEQVMELFASFIGADWTEAEIEAVYAQNAIRFYRLG</sequence>
<dbReference type="SUPFAM" id="SSF51556">
    <property type="entry name" value="Metallo-dependent hydrolases"/>
    <property type="match status" value="1"/>
</dbReference>
<gene>
    <name evidence="3" type="ORF">J2Z66_005527</name>
</gene>
<accession>A0ABS4J3V5</accession>
<dbReference type="Proteomes" id="UP001519287">
    <property type="component" value="Unassembled WGS sequence"/>
</dbReference>
<comment type="caution">
    <text evidence="3">The sequence shown here is derived from an EMBL/GenBank/DDBJ whole genome shotgun (WGS) entry which is preliminary data.</text>
</comment>
<comment type="similarity">
    <text evidence="1">Belongs to the metallo-dependent hydrolases superfamily.</text>
</comment>
<dbReference type="EMBL" id="JAGGLB010000022">
    <property type="protein sequence ID" value="MBP1993901.1"/>
    <property type="molecule type" value="Genomic_DNA"/>
</dbReference>
<reference evidence="3 4" key="1">
    <citation type="submission" date="2021-03" db="EMBL/GenBank/DDBJ databases">
        <title>Genomic Encyclopedia of Type Strains, Phase IV (KMG-IV): sequencing the most valuable type-strain genomes for metagenomic binning, comparative biology and taxonomic classification.</title>
        <authorList>
            <person name="Goeker M."/>
        </authorList>
    </citation>
    <scope>NUCLEOTIDE SEQUENCE [LARGE SCALE GENOMIC DNA]</scope>
    <source>
        <strain evidence="3 4">DSM 26048</strain>
    </source>
</reference>
<dbReference type="PANTHER" id="PTHR43569:SF2">
    <property type="entry name" value="AMIDOHYDROLASE-RELATED DOMAIN-CONTAINING PROTEIN"/>
    <property type="match status" value="1"/>
</dbReference>
<evidence type="ECO:0000259" key="2">
    <source>
        <dbReference type="Pfam" id="PF04909"/>
    </source>
</evidence>
<keyword evidence="4" id="KW-1185">Reference proteome</keyword>
<dbReference type="EC" id="3.1.1.-" evidence="3"/>
<evidence type="ECO:0000256" key="1">
    <source>
        <dbReference type="ARBA" id="ARBA00038310"/>
    </source>
</evidence>
<dbReference type="InterPro" id="IPR052350">
    <property type="entry name" value="Metallo-dep_Lactonases"/>
</dbReference>
<keyword evidence="3" id="KW-0378">Hydrolase</keyword>
<dbReference type="GO" id="GO:0016787">
    <property type="term" value="F:hydrolase activity"/>
    <property type="evidence" value="ECO:0007669"/>
    <property type="project" value="UniProtKB-KW"/>
</dbReference>
<name>A0ABS4J3V5_9BACL</name>
<proteinExistence type="inferred from homology"/>
<evidence type="ECO:0000313" key="3">
    <source>
        <dbReference type="EMBL" id="MBP1993901.1"/>
    </source>
</evidence>